<comment type="caution">
    <text evidence="2">The sequence shown here is derived from an EMBL/GenBank/DDBJ whole genome shotgun (WGS) entry which is preliminary data.</text>
</comment>
<dbReference type="Proteomes" id="UP000625711">
    <property type="component" value="Unassembled WGS sequence"/>
</dbReference>
<dbReference type="AlphaFoldDB" id="A0A834HWG8"/>
<reference evidence="2" key="1">
    <citation type="submission" date="2020-08" db="EMBL/GenBank/DDBJ databases">
        <title>Genome sequencing and assembly of the red palm weevil Rhynchophorus ferrugineus.</title>
        <authorList>
            <person name="Dias G.B."/>
            <person name="Bergman C.M."/>
            <person name="Manee M."/>
        </authorList>
    </citation>
    <scope>NUCLEOTIDE SEQUENCE</scope>
    <source>
        <strain evidence="2">AA-2017</strain>
        <tissue evidence="2">Whole larva</tissue>
    </source>
</reference>
<dbReference type="EMBL" id="JAACXV010014339">
    <property type="protein sequence ID" value="KAF7268177.1"/>
    <property type="molecule type" value="Genomic_DNA"/>
</dbReference>
<name>A0A834HWG8_RHYFE</name>
<sequence length="106" mass="11944">MKRRDPHRKSHFHVWPISENLSKCEIIDPALLILDVISHYVRRATVSHGPPEGLQTDKVSPSHNRNKNVHNGYEHCRTLITLAGSGTEIGRPGNVCQRHAGRVGQR</sequence>
<feature type="region of interest" description="Disordered" evidence="1">
    <location>
        <begin position="47"/>
        <end position="70"/>
    </location>
</feature>
<proteinExistence type="predicted"/>
<protein>
    <submittedName>
        <fullName evidence="2">Uncharacterized protein</fullName>
    </submittedName>
</protein>
<gene>
    <name evidence="2" type="ORF">GWI33_018639</name>
</gene>
<organism evidence="2 3">
    <name type="scientific">Rhynchophorus ferrugineus</name>
    <name type="common">Red palm weevil</name>
    <name type="synonym">Curculio ferrugineus</name>
    <dbReference type="NCBI Taxonomy" id="354439"/>
    <lineage>
        <taxon>Eukaryota</taxon>
        <taxon>Metazoa</taxon>
        <taxon>Ecdysozoa</taxon>
        <taxon>Arthropoda</taxon>
        <taxon>Hexapoda</taxon>
        <taxon>Insecta</taxon>
        <taxon>Pterygota</taxon>
        <taxon>Neoptera</taxon>
        <taxon>Endopterygota</taxon>
        <taxon>Coleoptera</taxon>
        <taxon>Polyphaga</taxon>
        <taxon>Cucujiformia</taxon>
        <taxon>Curculionidae</taxon>
        <taxon>Dryophthorinae</taxon>
        <taxon>Rhynchophorus</taxon>
    </lineage>
</organism>
<accession>A0A834HWG8</accession>
<evidence type="ECO:0000313" key="3">
    <source>
        <dbReference type="Proteomes" id="UP000625711"/>
    </source>
</evidence>
<keyword evidence="3" id="KW-1185">Reference proteome</keyword>
<evidence type="ECO:0000313" key="2">
    <source>
        <dbReference type="EMBL" id="KAF7268177.1"/>
    </source>
</evidence>
<evidence type="ECO:0000256" key="1">
    <source>
        <dbReference type="SAM" id="MobiDB-lite"/>
    </source>
</evidence>